<proteinExistence type="predicted"/>
<dbReference type="RefSeq" id="WP_169277597.1">
    <property type="nucleotide sequence ID" value="NZ_JABBCP010000004.1"/>
</dbReference>
<evidence type="ECO:0000313" key="4">
    <source>
        <dbReference type="Proteomes" id="UP000546970"/>
    </source>
</evidence>
<evidence type="ECO:0000259" key="2">
    <source>
        <dbReference type="Pfam" id="PF10400"/>
    </source>
</evidence>
<dbReference type="InterPro" id="IPR036390">
    <property type="entry name" value="WH_DNA-bd_sf"/>
</dbReference>
<dbReference type="Gene3D" id="6.10.140.190">
    <property type="match status" value="1"/>
</dbReference>
<evidence type="ECO:0000259" key="1">
    <source>
        <dbReference type="Pfam" id="PF03551"/>
    </source>
</evidence>
<reference evidence="3 4" key="1">
    <citation type="submission" date="2020-04" db="EMBL/GenBank/DDBJ databases">
        <title>Collinsella sp. KGMB02528 nov., an anaerobic actinobacterium isolated from human feces.</title>
        <authorList>
            <person name="Han K.-I."/>
            <person name="Eom M.K."/>
            <person name="Kim J.-S."/>
            <person name="Lee K.C."/>
            <person name="Suh M.K."/>
            <person name="Park S.-H."/>
            <person name="Lee J.H."/>
            <person name="Kang S.W."/>
            <person name="Park J.-E."/>
            <person name="Oh B.S."/>
            <person name="Yu S.Y."/>
            <person name="Choi S.-H."/>
            <person name="Lee D.H."/>
            <person name="Yoon H."/>
            <person name="Kim B.-Y."/>
            <person name="Lee J.H."/>
            <person name="Lee J.-S."/>
        </authorList>
    </citation>
    <scope>NUCLEOTIDE SEQUENCE [LARGE SCALE GENOMIC DNA]</scope>
    <source>
        <strain evidence="3 4">KGMB02528</strain>
    </source>
</reference>
<organism evidence="3 4">
    <name type="scientific">Collinsella acetigenes</name>
    <dbReference type="NCBI Taxonomy" id="2713419"/>
    <lineage>
        <taxon>Bacteria</taxon>
        <taxon>Bacillati</taxon>
        <taxon>Actinomycetota</taxon>
        <taxon>Coriobacteriia</taxon>
        <taxon>Coriobacteriales</taxon>
        <taxon>Coriobacteriaceae</taxon>
        <taxon>Collinsella</taxon>
    </lineage>
</organism>
<keyword evidence="4" id="KW-1185">Reference proteome</keyword>
<dbReference type="AlphaFoldDB" id="A0A7X9UCP8"/>
<dbReference type="InterPro" id="IPR036388">
    <property type="entry name" value="WH-like_DNA-bd_sf"/>
</dbReference>
<sequence>MLKHGILGLLNYGDMTGYEIREIFNKSLNFFWQAQSSQIYRELRTLEKNGWIAITTVEQSGKPNKNVCSITENGRTELLSWLSRQDPIGDTRVPLLMQVFFLGNRSKEENIAYFEGIACTCRQQLASFSDIEQSIDYFEGELNLQDQSPYWKMTADFGRRSLQMHIDWAEHCAAKLRSER</sequence>
<dbReference type="EMBL" id="JABBCP010000004">
    <property type="protein sequence ID" value="NMF55963.1"/>
    <property type="molecule type" value="Genomic_DNA"/>
</dbReference>
<comment type="caution">
    <text evidence="3">The sequence shown here is derived from an EMBL/GenBank/DDBJ whole genome shotgun (WGS) entry which is preliminary data.</text>
</comment>
<protein>
    <submittedName>
        <fullName evidence="3">PadR family transcriptional regulator</fullName>
    </submittedName>
</protein>
<dbReference type="InterPro" id="IPR018309">
    <property type="entry name" value="Tscrpt_reg_PadR_C"/>
</dbReference>
<dbReference type="InterPro" id="IPR005149">
    <property type="entry name" value="Tscrpt_reg_PadR_N"/>
</dbReference>
<feature type="domain" description="Transcription regulator PadR C-terminal" evidence="2">
    <location>
        <begin position="92"/>
        <end position="177"/>
    </location>
</feature>
<dbReference type="Pfam" id="PF10400">
    <property type="entry name" value="Vir_act_alpha_C"/>
    <property type="match status" value="1"/>
</dbReference>
<evidence type="ECO:0000313" key="3">
    <source>
        <dbReference type="EMBL" id="NMF55963.1"/>
    </source>
</evidence>
<dbReference type="SUPFAM" id="SSF46785">
    <property type="entry name" value="Winged helix' DNA-binding domain"/>
    <property type="match status" value="1"/>
</dbReference>
<feature type="domain" description="Transcription regulator PadR N-terminal" evidence="1">
    <location>
        <begin position="6"/>
        <end position="78"/>
    </location>
</feature>
<dbReference type="PANTHER" id="PTHR43252">
    <property type="entry name" value="TRANSCRIPTIONAL REGULATOR YQJI"/>
    <property type="match status" value="1"/>
</dbReference>
<accession>A0A7X9UCP8</accession>
<dbReference type="Proteomes" id="UP000546970">
    <property type="component" value="Unassembled WGS sequence"/>
</dbReference>
<dbReference type="Pfam" id="PF03551">
    <property type="entry name" value="PadR"/>
    <property type="match status" value="1"/>
</dbReference>
<dbReference type="PANTHER" id="PTHR43252:SF6">
    <property type="entry name" value="NEGATIVE TRANSCRIPTION REGULATOR PADR"/>
    <property type="match status" value="1"/>
</dbReference>
<gene>
    <name evidence="3" type="ORF">HF320_06445</name>
</gene>
<dbReference type="Gene3D" id="1.10.10.10">
    <property type="entry name" value="Winged helix-like DNA-binding domain superfamily/Winged helix DNA-binding domain"/>
    <property type="match status" value="1"/>
</dbReference>
<name>A0A7X9UCP8_9ACTN</name>